<protein>
    <submittedName>
        <fullName evidence="2">Uncharacterized protein</fullName>
    </submittedName>
</protein>
<comment type="caution">
    <text evidence="2">The sequence shown here is derived from an EMBL/GenBank/DDBJ whole genome shotgun (WGS) entry which is preliminary data.</text>
</comment>
<accession>A0A5N5JGR5</accession>
<organism evidence="2 3">
    <name type="scientific">Pangasianodon hypophthalmus</name>
    <name type="common">Striped catfish</name>
    <name type="synonym">Helicophagus hypophthalmus</name>
    <dbReference type="NCBI Taxonomy" id="310915"/>
    <lineage>
        <taxon>Eukaryota</taxon>
        <taxon>Metazoa</taxon>
        <taxon>Chordata</taxon>
        <taxon>Craniata</taxon>
        <taxon>Vertebrata</taxon>
        <taxon>Euteleostomi</taxon>
        <taxon>Actinopterygii</taxon>
        <taxon>Neopterygii</taxon>
        <taxon>Teleostei</taxon>
        <taxon>Ostariophysi</taxon>
        <taxon>Siluriformes</taxon>
        <taxon>Pangasiidae</taxon>
        <taxon>Pangasianodon</taxon>
    </lineage>
</organism>
<feature type="chain" id="PRO_5024273201" evidence="1">
    <location>
        <begin position="16"/>
        <end position="136"/>
    </location>
</feature>
<gene>
    <name evidence="2" type="ORF">PHYPO_G00164600</name>
</gene>
<proteinExistence type="predicted"/>
<sequence length="136" mass="15487">MRVVLDLELILLTLGVRWRGYTLDGMPVHHSPCIHTHSYPLSQTGVFLCRQSTNRQGRKPENQEETLAVMATVRVWSSVFGLNHANARCFWLRVKKDNTPLDFLADFSLPERLVSKALQSSFGICNVTKSNRKGKF</sequence>
<dbReference type="EMBL" id="VFJC01000029">
    <property type="protein sequence ID" value="KAB5518341.1"/>
    <property type="molecule type" value="Genomic_DNA"/>
</dbReference>
<evidence type="ECO:0000256" key="1">
    <source>
        <dbReference type="SAM" id="SignalP"/>
    </source>
</evidence>
<name>A0A5N5JGR5_PANHP</name>
<evidence type="ECO:0000313" key="3">
    <source>
        <dbReference type="Proteomes" id="UP000327468"/>
    </source>
</evidence>
<reference evidence="2 3" key="1">
    <citation type="submission" date="2019-06" db="EMBL/GenBank/DDBJ databases">
        <title>A chromosome-scale genome assembly of the striped catfish, Pangasianodon hypophthalmus.</title>
        <authorList>
            <person name="Wen M."/>
            <person name="Zahm M."/>
            <person name="Roques C."/>
            <person name="Cabau C."/>
            <person name="Klopp C."/>
            <person name="Donnadieu C."/>
            <person name="Jouanno E."/>
            <person name="Avarre J.-C."/>
            <person name="Campet M."/>
            <person name="Ha T.T.T."/>
            <person name="Dugue R."/>
            <person name="Lampietro C."/>
            <person name="Louis A."/>
            <person name="Herpin A."/>
            <person name="Echchiki A."/>
            <person name="Berthelot C."/>
            <person name="Parey E."/>
            <person name="Roest-Crollius H."/>
            <person name="Braasch I."/>
            <person name="Postlethwait J."/>
            <person name="Bobe J."/>
            <person name="Montfort J."/>
            <person name="Bouchez O."/>
            <person name="Begum T."/>
            <person name="Schartl M."/>
            <person name="Guiguen Y."/>
        </authorList>
    </citation>
    <scope>NUCLEOTIDE SEQUENCE [LARGE SCALE GENOMIC DNA]</scope>
    <source>
        <strain evidence="2 3">Indonesia</strain>
        <tissue evidence="2">Blood</tissue>
    </source>
</reference>
<dbReference type="Proteomes" id="UP000327468">
    <property type="component" value="Chromosome 28"/>
</dbReference>
<keyword evidence="3" id="KW-1185">Reference proteome</keyword>
<keyword evidence="1" id="KW-0732">Signal</keyword>
<evidence type="ECO:0000313" key="2">
    <source>
        <dbReference type="EMBL" id="KAB5518341.1"/>
    </source>
</evidence>
<feature type="signal peptide" evidence="1">
    <location>
        <begin position="1"/>
        <end position="15"/>
    </location>
</feature>
<dbReference type="AlphaFoldDB" id="A0A5N5JGR5"/>